<proteinExistence type="predicted"/>
<gene>
    <name evidence="4" type="ORF">VSH64_38025</name>
</gene>
<feature type="compositionally biased region" description="Low complexity" evidence="1">
    <location>
        <begin position="34"/>
        <end position="70"/>
    </location>
</feature>
<evidence type="ECO:0000259" key="3">
    <source>
        <dbReference type="Pfam" id="PF14016"/>
    </source>
</evidence>
<name>A0ABZ1I337_9PSEU</name>
<keyword evidence="5" id="KW-1185">Reference proteome</keyword>
<reference evidence="4 5" key="1">
    <citation type="journal article" date="2015" name="Int. J. Syst. Evol. Microbiol.">
        <title>Amycolatopsis rhabdoformis sp. nov., an actinomycete isolated from a tropical forest soil.</title>
        <authorList>
            <person name="Souza W.R."/>
            <person name="Silva R.E."/>
            <person name="Goodfellow M."/>
            <person name="Busarakam K."/>
            <person name="Figueiro F.S."/>
            <person name="Ferreira D."/>
            <person name="Rodrigues-Filho E."/>
            <person name="Moraes L.A.B."/>
            <person name="Zucchi T.D."/>
        </authorList>
    </citation>
    <scope>NUCLEOTIDE SEQUENCE [LARGE SCALE GENOMIC DNA]</scope>
    <source>
        <strain evidence="4 5">NCIMB 14900</strain>
    </source>
</reference>
<evidence type="ECO:0000313" key="5">
    <source>
        <dbReference type="Proteomes" id="UP001330812"/>
    </source>
</evidence>
<feature type="region of interest" description="Disordered" evidence="1">
    <location>
        <begin position="34"/>
        <end position="76"/>
    </location>
</feature>
<evidence type="ECO:0000256" key="1">
    <source>
        <dbReference type="SAM" id="MobiDB-lite"/>
    </source>
</evidence>
<evidence type="ECO:0000256" key="2">
    <source>
        <dbReference type="SAM" id="SignalP"/>
    </source>
</evidence>
<keyword evidence="2" id="KW-0732">Signal</keyword>
<dbReference type="RefSeq" id="WP_326567583.1">
    <property type="nucleotide sequence ID" value="NZ_CP142149.1"/>
</dbReference>
<accession>A0ABZ1I337</accession>
<dbReference type="EMBL" id="CP142149">
    <property type="protein sequence ID" value="WSE28584.1"/>
    <property type="molecule type" value="Genomic_DNA"/>
</dbReference>
<evidence type="ECO:0000313" key="4">
    <source>
        <dbReference type="EMBL" id="WSE28584.1"/>
    </source>
</evidence>
<dbReference type="Proteomes" id="UP001330812">
    <property type="component" value="Chromosome"/>
</dbReference>
<organism evidence="4 5">
    <name type="scientific">Amycolatopsis rhabdoformis</name>
    <dbReference type="NCBI Taxonomy" id="1448059"/>
    <lineage>
        <taxon>Bacteria</taxon>
        <taxon>Bacillati</taxon>
        <taxon>Actinomycetota</taxon>
        <taxon>Actinomycetes</taxon>
        <taxon>Pseudonocardiales</taxon>
        <taxon>Pseudonocardiaceae</taxon>
        <taxon>Amycolatopsis</taxon>
    </lineage>
</organism>
<protein>
    <submittedName>
        <fullName evidence="4">DUF4232 domain-containing protein</fullName>
    </submittedName>
</protein>
<dbReference type="PROSITE" id="PS51257">
    <property type="entry name" value="PROKAR_LIPOPROTEIN"/>
    <property type="match status" value="1"/>
</dbReference>
<dbReference type="InterPro" id="IPR025326">
    <property type="entry name" value="DUF4232"/>
</dbReference>
<sequence length="216" mass="21338">MVSTTKPRISLVFLAALGASGALLLSACGSGTTPAASTTPSSDASASTSDTSSAPTASSSEPSSDTAPASGQPVDNGLCKAGDVTLSLGQGDAGAGSVYRPILIKNSSSKPCTIQGFPGVSYVTGDDGHQVGPAAFREGTKGDAIKLQPGQSAAADVQFAQVANFDPAVCKPTAVKGLRVYLPQETASKFLAAPGTGCAGDKLPGNQLAVKTVHRA</sequence>
<feature type="signal peptide" evidence="2">
    <location>
        <begin position="1"/>
        <end position="35"/>
    </location>
</feature>
<feature type="chain" id="PRO_5046842356" evidence="2">
    <location>
        <begin position="36"/>
        <end position="216"/>
    </location>
</feature>
<dbReference type="Pfam" id="PF14016">
    <property type="entry name" value="DUF4232"/>
    <property type="match status" value="1"/>
</dbReference>
<feature type="domain" description="DUF4232" evidence="3">
    <location>
        <begin position="79"/>
        <end position="213"/>
    </location>
</feature>